<comment type="similarity">
    <text evidence="5 11">Belongs to the 5'-nucleotidase family.</text>
</comment>
<reference evidence="14 15" key="1">
    <citation type="submission" date="2018-09" db="EMBL/GenBank/DDBJ databases">
        <title>Roseovarius spongiae sp. nov., isolated from a marine sponge.</title>
        <authorList>
            <person name="Zhuang L."/>
            <person name="Luo L."/>
        </authorList>
    </citation>
    <scope>NUCLEOTIDE SEQUENCE [LARGE SCALE GENOMIC DNA]</scope>
    <source>
        <strain evidence="14 15">HN-E21</strain>
    </source>
</reference>
<dbReference type="Proteomes" id="UP000281128">
    <property type="component" value="Unassembled WGS sequence"/>
</dbReference>
<keyword evidence="15" id="KW-1185">Reference proteome</keyword>
<evidence type="ECO:0000256" key="4">
    <source>
        <dbReference type="ARBA" id="ARBA00004196"/>
    </source>
</evidence>
<dbReference type="InterPro" id="IPR006146">
    <property type="entry name" value="5'-Nucleotdase_CS"/>
</dbReference>
<dbReference type="GO" id="GO:0000166">
    <property type="term" value="F:nucleotide binding"/>
    <property type="evidence" value="ECO:0007669"/>
    <property type="project" value="UniProtKB-KW"/>
</dbReference>
<keyword evidence="8 11" id="KW-0547">Nucleotide-binding</keyword>
<dbReference type="PANTHER" id="PTHR11575:SF6">
    <property type="entry name" value="2',3'-CYCLIC-NUCLEOTIDE 2'-PHOSPHODIESTERASE_3'-NUCLEOTIDASE"/>
    <property type="match status" value="1"/>
</dbReference>
<keyword evidence="10" id="KW-0511">Multifunctional enzyme</keyword>
<keyword evidence="9 11" id="KW-0378">Hydrolase</keyword>
<evidence type="ECO:0000259" key="12">
    <source>
        <dbReference type="Pfam" id="PF00149"/>
    </source>
</evidence>
<comment type="subcellular location">
    <subcellularLocation>
        <location evidence="4">Cell envelope</location>
    </subcellularLocation>
</comment>
<evidence type="ECO:0000256" key="11">
    <source>
        <dbReference type="RuleBase" id="RU362119"/>
    </source>
</evidence>
<dbReference type="GO" id="GO:0030288">
    <property type="term" value="C:outer membrane-bounded periplasmic space"/>
    <property type="evidence" value="ECO:0007669"/>
    <property type="project" value="TreeGrafter"/>
</dbReference>
<dbReference type="PRINTS" id="PR01607">
    <property type="entry name" value="APYRASEFAMLY"/>
</dbReference>
<dbReference type="InterPro" id="IPR008334">
    <property type="entry name" value="5'-Nucleotdase_C"/>
</dbReference>
<dbReference type="Gene3D" id="3.60.21.10">
    <property type="match status" value="1"/>
</dbReference>
<evidence type="ECO:0000256" key="1">
    <source>
        <dbReference type="ARBA" id="ARBA00000527"/>
    </source>
</evidence>
<feature type="domain" description="Calcineurin-like phosphoesterase" evidence="12">
    <location>
        <begin position="25"/>
        <end position="259"/>
    </location>
</feature>
<dbReference type="InterPro" id="IPR029052">
    <property type="entry name" value="Metallo-depent_PP-like"/>
</dbReference>
<dbReference type="InterPro" id="IPR006179">
    <property type="entry name" value="5_nucleotidase/apyrase"/>
</dbReference>
<dbReference type="EMBL" id="RAPE01000002">
    <property type="protein sequence ID" value="RKF14599.1"/>
    <property type="molecule type" value="Genomic_DNA"/>
</dbReference>
<dbReference type="CDD" id="cd07410">
    <property type="entry name" value="MPP_CpdB_N"/>
    <property type="match status" value="1"/>
</dbReference>
<evidence type="ECO:0000313" key="15">
    <source>
        <dbReference type="Proteomes" id="UP000281128"/>
    </source>
</evidence>
<name>A0A3A8ASU6_9RHOB</name>
<dbReference type="InterPro" id="IPR036907">
    <property type="entry name" value="5'-Nucleotdase_C_sf"/>
</dbReference>
<dbReference type="PROSITE" id="PS00786">
    <property type="entry name" value="5_NUCLEOTIDASE_2"/>
    <property type="match status" value="1"/>
</dbReference>
<comment type="catalytic activity">
    <reaction evidence="1">
        <text>a ribonucleoside 3'-phosphate + H2O = a ribonucleoside + phosphate</text>
        <dbReference type="Rhea" id="RHEA:10144"/>
        <dbReference type="ChEBI" id="CHEBI:13197"/>
        <dbReference type="ChEBI" id="CHEBI:15377"/>
        <dbReference type="ChEBI" id="CHEBI:18254"/>
        <dbReference type="ChEBI" id="CHEBI:43474"/>
        <dbReference type="EC" id="3.1.3.6"/>
    </reaction>
</comment>
<accession>A0A3A8ASU6</accession>
<evidence type="ECO:0000313" key="14">
    <source>
        <dbReference type="EMBL" id="RKF14599.1"/>
    </source>
</evidence>
<dbReference type="SUPFAM" id="SSF55816">
    <property type="entry name" value="5'-nucleotidase (syn. UDP-sugar hydrolase), C-terminal domain"/>
    <property type="match status" value="1"/>
</dbReference>
<dbReference type="NCBIfam" id="NF006938">
    <property type="entry name" value="PRK09420.1"/>
    <property type="match status" value="1"/>
</dbReference>
<proteinExistence type="inferred from homology"/>
<dbReference type="PANTHER" id="PTHR11575">
    <property type="entry name" value="5'-NUCLEOTIDASE-RELATED"/>
    <property type="match status" value="1"/>
</dbReference>
<dbReference type="AlphaFoldDB" id="A0A3A8ASU6"/>
<dbReference type="InterPro" id="IPR041827">
    <property type="entry name" value="CpdB_N"/>
</dbReference>
<evidence type="ECO:0000256" key="9">
    <source>
        <dbReference type="ARBA" id="ARBA00022801"/>
    </source>
</evidence>
<comment type="cofactor">
    <cofactor evidence="3">
        <name>a divalent metal cation</name>
        <dbReference type="ChEBI" id="CHEBI:60240"/>
    </cofactor>
</comment>
<dbReference type="Pfam" id="PF02872">
    <property type="entry name" value="5_nucleotid_C"/>
    <property type="match status" value="1"/>
</dbReference>
<dbReference type="RefSeq" id="WP_121165229.1">
    <property type="nucleotide sequence ID" value="NZ_RAPE01000002.1"/>
</dbReference>
<organism evidence="14 15">
    <name type="scientific">Roseovarius spongiae</name>
    <dbReference type="NCBI Taxonomy" id="2320272"/>
    <lineage>
        <taxon>Bacteria</taxon>
        <taxon>Pseudomonadati</taxon>
        <taxon>Pseudomonadota</taxon>
        <taxon>Alphaproteobacteria</taxon>
        <taxon>Rhodobacterales</taxon>
        <taxon>Roseobacteraceae</taxon>
        <taxon>Roseovarius</taxon>
    </lineage>
</organism>
<dbReference type="Pfam" id="PF00149">
    <property type="entry name" value="Metallophos"/>
    <property type="match status" value="1"/>
</dbReference>
<keyword evidence="7" id="KW-0732">Signal</keyword>
<gene>
    <name evidence="14" type="ORF">D6850_06850</name>
</gene>
<evidence type="ECO:0000256" key="6">
    <source>
        <dbReference type="ARBA" id="ARBA00022723"/>
    </source>
</evidence>
<comment type="catalytic activity">
    <reaction evidence="2">
        <text>a nucleoside 2',3'-cyclic phosphate + H2O = a nucleoside 3'-phosphate + H(+)</text>
        <dbReference type="Rhea" id="RHEA:19621"/>
        <dbReference type="ChEBI" id="CHEBI:15377"/>
        <dbReference type="ChEBI" id="CHEBI:15378"/>
        <dbReference type="ChEBI" id="CHEBI:66949"/>
        <dbReference type="ChEBI" id="CHEBI:66954"/>
        <dbReference type="EC" id="3.1.4.16"/>
    </reaction>
</comment>
<comment type="caution">
    <text evidence="14">The sequence shown here is derived from an EMBL/GenBank/DDBJ whole genome shotgun (WGS) entry which is preliminary data.</text>
</comment>
<dbReference type="OrthoDB" id="9803927at2"/>
<keyword evidence="6" id="KW-0479">Metal-binding</keyword>
<dbReference type="GO" id="GO:0046872">
    <property type="term" value="F:metal ion binding"/>
    <property type="evidence" value="ECO:0007669"/>
    <property type="project" value="UniProtKB-KW"/>
</dbReference>
<protein>
    <submittedName>
        <fullName evidence="14">Bifunctional 2',3'-cyclic-nucleotide 2'-phosphodiesterase/3'-nucleotidase</fullName>
    </submittedName>
</protein>
<evidence type="ECO:0000256" key="3">
    <source>
        <dbReference type="ARBA" id="ARBA00001968"/>
    </source>
</evidence>
<dbReference type="GO" id="GO:0008663">
    <property type="term" value="F:2',3'-cyclic-nucleotide 2'-phosphodiesterase activity"/>
    <property type="evidence" value="ECO:0007669"/>
    <property type="project" value="UniProtKB-EC"/>
</dbReference>
<feature type="domain" description="5'-Nucleotidase C-terminal" evidence="13">
    <location>
        <begin position="341"/>
        <end position="532"/>
    </location>
</feature>
<dbReference type="Gene3D" id="3.90.780.10">
    <property type="entry name" value="5'-Nucleotidase, C-terminal domain"/>
    <property type="match status" value="1"/>
</dbReference>
<evidence type="ECO:0000259" key="13">
    <source>
        <dbReference type="Pfam" id="PF02872"/>
    </source>
</evidence>
<sequence length="620" mass="65126">MSSHDPSFDTAQAADTDSGAAIHLRLLSTTDLHGNLLPFDYFTDRGDQPYGLARTATLIRAARDEAANVMLFDNGDALQGTPLADITAQPGSGWTGAHPVIAAMNHLEYDAACVGNHEFNFGLDWLLRTLRAARHPVTCGNIRDADGGAPLPPYLLLKREMSDSDGRRHTLTIGVLGLVPPQIAVWDAPHLMGRLGVEDMVAAARRLIPQMRAEGADIVVVLGHTGIDAAAPRPGMENAALALAALPGVDALICGHSHEVFPDGGGGALVGTPTVMAGFRGSHLGVLDLTLGRGPGGWRVTAHASETRAVAAPAPVPADPALSATLARAHAATRAITARPIGRSAHPLHSYLAMARSCQAVRLVARAQRAALARAVAGTQWEGVPILSASPPFKTGGRGGPTHFTDIPPGSLSLRNAADLTGGFPNTLWGLRVSGAELRDWLERAATCFATLTPGVRDQPLCDPATPGHMFDLIEGLRYRIDLSAPPRFTPSGELIDPKARRIRDLTFGGEPLHDDAVFLLATTNYRASGAGPYIPPAPENVIHRGDAVMRDLLTDYLGDAGAAAAPDPEPVWRFAPLPGATAVLETGPDIVRIPGALEEAGLTPLGLTDAGFLRLRVPF</sequence>
<evidence type="ECO:0000256" key="5">
    <source>
        <dbReference type="ARBA" id="ARBA00006654"/>
    </source>
</evidence>
<dbReference type="GO" id="GO:0009166">
    <property type="term" value="P:nucleotide catabolic process"/>
    <property type="evidence" value="ECO:0007669"/>
    <property type="project" value="InterPro"/>
</dbReference>
<evidence type="ECO:0000256" key="2">
    <source>
        <dbReference type="ARBA" id="ARBA00001730"/>
    </source>
</evidence>
<evidence type="ECO:0000256" key="7">
    <source>
        <dbReference type="ARBA" id="ARBA00022729"/>
    </source>
</evidence>
<evidence type="ECO:0000256" key="10">
    <source>
        <dbReference type="ARBA" id="ARBA00023268"/>
    </source>
</evidence>
<dbReference type="SUPFAM" id="SSF56300">
    <property type="entry name" value="Metallo-dependent phosphatases"/>
    <property type="match status" value="1"/>
</dbReference>
<dbReference type="InterPro" id="IPR004843">
    <property type="entry name" value="Calcineurin-like_PHP"/>
</dbReference>
<dbReference type="GO" id="GO:0008254">
    <property type="term" value="F:3'-nucleotidase activity"/>
    <property type="evidence" value="ECO:0007669"/>
    <property type="project" value="UniProtKB-EC"/>
</dbReference>
<evidence type="ECO:0000256" key="8">
    <source>
        <dbReference type="ARBA" id="ARBA00022741"/>
    </source>
</evidence>